<protein>
    <submittedName>
        <fullName evidence="1">Uncharacterized protein</fullName>
    </submittedName>
</protein>
<proteinExistence type="predicted"/>
<dbReference type="EMBL" id="CM056742">
    <property type="protein sequence ID" value="KAJ8681457.1"/>
    <property type="molecule type" value="Genomic_DNA"/>
</dbReference>
<sequence>MSTLSGIASKGEKGKTKYQSIDINSLYRSSRGESSEQHQQKSTAPRKHGMQTLGKVPSARRPPANLPSLRSEISTSDPAVSLVPGSGSGWATTKESTSSTNAVTTVNSTSIDHTSTNTTPSQCAPGPLASPILQQQSPLPGQQNSLPTSHQSEAVNKSWSAIMTKSGDAGGGQTAQQPPQQNREVNAQYGPGPSLRPQTEGSWSQGGSRIMGGTGAVTAAGIVGGGNISGVQGPLLGGPGGPPGQADPIAGGRPNSGLLPNTGMAPAGQQSNQTSGQHPIGPNMHQYKGIIPPFMYRGSNFPGGNFPAQFPAAGSRPPRFNAADRPSGQQLRSERERSGGPSVAEEEIQTRPIIKEEDLSRMDDISRDAGWTASDDIDYNQKLAFSDDELDNNQSHAPTKKEDPKKESENQDEKHFQDERDFGVKDRERQAKELGLVVPGARNDILSQRQRNNQSAMPRDFRGTPGPLPPNYPSQPPARSVHPNRGDEDEVWNQRRREQTEKVASAVERARQRKEEEEKRFQESTKQAAAKKLQDLENKLKEKNKQKDEDPHSSPNLSEGIKTGSVSASSSASTTSNNPMTDWERERDSRERSRTSSTEGKDSDGKGLQQSPSIISTGQSSSEFRQIDRPSFMRQQQQAANAEQSTTSSGGGSSSTGTVNSRNERERDRDRDRDRDQREMREPAFSRHFQSNLPPRFQKQQAERGGGGSSLSAGGGTGVINNRLSPSAERSSQAVSFSQQYDPSRWAHNHSNSLSGSSGSIKGPGSRRPRHDSDVSAPLDEESRSTVRPTGPRSDERNRPVNRKQGPDSGYFDEQQSRGGARTGERYKDSEHEESKHTSWASDERPDPREKKDLDSYSKGSFGDSTSSQQQQTHGRADTEWREARLSVDERPQRPDSRDSRTSRDSKASSLRGSNDEDAYKSRDASFGSWAGSADHADVDDGKRVHHHAYQHQQRDIYRDDVRERDRARDRDTVSVPTRDRRHPPGPVSREKLDQEDIKRTMTQLKRPGGEPRDRKESQQQHAAPSKGTSSESQSADSKRDDGPWARAELPSNGSAKSAAWTDSGSPSFDTGPDGGRSNASVTSDLNTGKRMSDLRQSMDKLSLDVANKLEQQQSQQPSQDGNHAGAIAEKDEPPKDDKRDKNLRNRASGAGGSSRGPRGAEARGPRQQWAGGPSGTSGAPASSGGSGAGGGSSAPAGAAFSSYGTQRWRGAEAPSRGRRSGASRSGGGRQGKPGFDRADSELSGDEQFSTVVDQQHPGKEDRRVHPARSPKPVTSKSDRDEQRGRGTTGPSSRRDDPKEQQHQPPSSKLGEQFGSSRTGDKRGPMGPPSAAAAGEHDMNRSVSSRSGREGFAPSGEPSRRGRGGFRNNRGSASGGPPSANAATTNAISATGTRMEGYGPPPSKSPFSSERAGDNDKHTGSQQHQHQLPASNPSEHEDSPVSATNQIGSADEKMMAKQQALTAGITGRHTKSPNQLNSNAFGNTANSKPSKKESDPRSKRTRSGSRRGRGGSRGLPGVHGSASNKHGNTDLTNEDWETTSENSEEQHDDRHGTRTASNKNSGSRGDRQNPGTGGSNASHPRESRSNRDREPRGDRAPKSSNTQSNRAPGNGEKGRGGQNALDRVNNRDGSQRNHANIPPLMQNSQTQNGRTKSQGSVANITPMKSVIKDTTVNRIEDIKLNDHALVNQALNDINCKAQLKDKKGVSNLDMDNSCYTGNAPFAGEDNKIDADGFQEVRSKKNVKDSSRQQQQREDQQTSKSGRRDREKDRGGDRDRSKSKTNGTQPTQQGQQQALNIPPLMGQPVNQPSLGGAPLKGYDRNASRNKLAPRFQKQRLAKQHQQTPSESGETLSQKNQNQPTSALKDLTGPAAAPPPPVNAWDKPFTGGSSNRSPPSPVVSSEVQAATAPPSTNQNATVEHESSGHSETQQQHGLSTANSQRSSPNCEKVPSKMAQLKESNVVLEKSSTDASSLPVQTLIFENTNYSKGSKSNVGPSNDVAIKSKYSSHMKPQPREKRSSELEEDNTQLQQQALAAAFTSKPADLIKDKLPQQQQQEPLQMPLSFNKEDNADMKLDFTFDSDLSQLTDDKNKGLPMTRSIHMTGVQSTISPSTAELNLKIASVKKVWENAPPMPAVVEHEVDGNVGSTNAFPQAFETNDVDDGYSHQQYSQTAMKSDITSSTNVCKYPGSQAAAAQYGSMSAIPSPPAVLFNTGSGQLPAQAGGLYGAFQLDQSRSPFTQYPPYAASLQSSFNQQNMYLQQAPPPHAPNAPTPDIYQSNISQYRLTAAAAPPFGQNQQMSNNPNTVLISSSSNSLMSASVKPSSQPIGAIGTKAPHFQAPSAPPQPNQLAYIPYDPNQVLGVGGSYMGNSQLVQRPGPNVQPSANNYYSATSADVFSGSQSGFYQPGGTAQQTGAHYGLQGFGQHSQNLATGNAAPVGLQNFGSQFLSGSGLQIAAAAAAQQYRNPSGGLPGPANAAATFLSKHQQQDQPRQLKSPSGNQQDVLASVFSSTSPKSRKQQSSSQQPQPNPSQHHKFQQYQGVSQSALQNVRGMGMPPRGGIQPAQQRYPPPIQRPVVPFPPGHNPNNPQSQQQSNCIPNQQQSQISRHRPNIHQQSQQQQQQRNMKMQQQYYSGPSNVKMDPNDKVEIHGDKIIDGHASNQSGGSKNNVNPSETDNKDEISQQND</sequence>
<reference evidence="1" key="1">
    <citation type="submission" date="2023-04" db="EMBL/GenBank/DDBJ databases">
        <title>A chromosome-level genome assembly of the parasitoid wasp Eretmocerus hayati.</title>
        <authorList>
            <person name="Zhong Y."/>
            <person name="Liu S."/>
            <person name="Liu Y."/>
        </authorList>
    </citation>
    <scope>NUCLEOTIDE SEQUENCE</scope>
    <source>
        <strain evidence="1">ZJU_SS_LIU_2023</strain>
    </source>
</reference>
<dbReference type="Proteomes" id="UP001239111">
    <property type="component" value="Chromosome 2"/>
</dbReference>
<gene>
    <name evidence="1" type="ORF">QAD02_017244</name>
</gene>
<organism evidence="1 2">
    <name type="scientific">Eretmocerus hayati</name>
    <dbReference type="NCBI Taxonomy" id="131215"/>
    <lineage>
        <taxon>Eukaryota</taxon>
        <taxon>Metazoa</taxon>
        <taxon>Ecdysozoa</taxon>
        <taxon>Arthropoda</taxon>
        <taxon>Hexapoda</taxon>
        <taxon>Insecta</taxon>
        <taxon>Pterygota</taxon>
        <taxon>Neoptera</taxon>
        <taxon>Endopterygota</taxon>
        <taxon>Hymenoptera</taxon>
        <taxon>Apocrita</taxon>
        <taxon>Proctotrupomorpha</taxon>
        <taxon>Chalcidoidea</taxon>
        <taxon>Aphelinidae</taxon>
        <taxon>Aphelininae</taxon>
        <taxon>Eretmocerus</taxon>
    </lineage>
</organism>
<evidence type="ECO:0000313" key="1">
    <source>
        <dbReference type="EMBL" id="KAJ8681457.1"/>
    </source>
</evidence>
<comment type="caution">
    <text evidence="1">The sequence shown here is derived from an EMBL/GenBank/DDBJ whole genome shotgun (WGS) entry which is preliminary data.</text>
</comment>
<evidence type="ECO:0000313" key="2">
    <source>
        <dbReference type="Proteomes" id="UP001239111"/>
    </source>
</evidence>
<name>A0ACC2PDR1_9HYME</name>
<keyword evidence="2" id="KW-1185">Reference proteome</keyword>
<accession>A0ACC2PDR1</accession>